<feature type="non-terminal residue" evidence="2">
    <location>
        <position position="1"/>
    </location>
</feature>
<gene>
    <name evidence="2" type="ORF">S01H4_66435</name>
</gene>
<protein>
    <submittedName>
        <fullName evidence="2">Uncharacterized protein</fullName>
    </submittedName>
</protein>
<evidence type="ECO:0000313" key="2">
    <source>
        <dbReference type="EMBL" id="GAH23531.1"/>
    </source>
</evidence>
<organism evidence="2">
    <name type="scientific">marine sediment metagenome</name>
    <dbReference type="NCBI Taxonomy" id="412755"/>
    <lineage>
        <taxon>unclassified sequences</taxon>
        <taxon>metagenomes</taxon>
        <taxon>ecological metagenomes</taxon>
    </lineage>
</organism>
<sequence length="33" mass="3810">IPWEQVLVKLSSVLAISALLYGVVIWKIRRSDR</sequence>
<evidence type="ECO:0000256" key="1">
    <source>
        <dbReference type="SAM" id="Phobius"/>
    </source>
</evidence>
<proteinExistence type="predicted"/>
<keyword evidence="1" id="KW-1133">Transmembrane helix</keyword>
<accession>X1DRA8</accession>
<reference evidence="2" key="1">
    <citation type="journal article" date="2014" name="Front. Microbiol.">
        <title>High frequency of phylogenetically diverse reductive dehalogenase-homologous genes in deep subseafloor sedimentary metagenomes.</title>
        <authorList>
            <person name="Kawai M."/>
            <person name="Futagami T."/>
            <person name="Toyoda A."/>
            <person name="Takaki Y."/>
            <person name="Nishi S."/>
            <person name="Hori S."/>
            <person name="Arai W."/>
            <person name="Tsubouchi T."/>
            <person name="Morono Y."/>
            <person name="Uchiyama I."/>
            <person name="Ito T."/>
            <person name="Fujiyama A."/>
            <person name="Inagaki F."/>
            <person name="Takami H."/>
        </authorList>
    </citation>
    <scope>NUCLEOTIDE SEQUENCE</scope>
    <source>
        <strain evidence="2">Expedition CK06-06</strain>
    </source>
</reference>
<dbReference type="EMBL" id="BART01041143">
    <property type="protein sequence ID" value="GAH23531.1"/>
    <property type="molecule type" value="Genomic_DNA"/>
</dbReference>
<name>X1DRA8_9ZZZZ</name>
<dbReference type="AlphaFoldDB" id="X1DRA8"/>
<keyword evidence="1" id="KW-0472">Membrane</keyword>
<comment type="caution">
    <text evidence="2">The sequence shown here is derived from an EMBL/GenBank/DDBJ whole genome shotgun (WGS) entry which is preliminary data.</text>
</comment>
<feature type="transmembrane region" description="Helical" evidence="1">
    <location>
        <begin position="6"/>
        <end position="26"/>
    </location>
</feature>
<keyword evidence="1" id="KW-0812">Transmembrane</keyword>